<protein>
    <submittedName>
        <fullName evidence="2">Uncharacterized protein</fullName>
    </submittedName>
</protein>
<evidence type="ECO:0000313" key="2">
    <source>
        <dbReference type="EMBL" id="KZC07763.1"/>
    </source>
</evidence>
<evidence type="ECO:0000256" key="1">
    <source>
        <dbReference type="SAM" id="MobiDB-lite"/>
    </source>
</evidence>
<feature type="compositionally biased region" description="Basic residues" evidence="1">
    <location>
        <begin position="92"/>
        <end position="110"/>
    </location>
</feature>
<dbReference type="AlphaFoldDB" id="A0A154P7F2"/>
<gene>
    <name evidence="2" type="ORF">WN55_08085</name>
</gene>
<dbReference type="EMBL" id="KQ434829">
    <property type="protein sequence ID" value="KZC07763.1"/>
    <property type="molecule type" value="Genomic_DNA"/>
</dbReference>
<proteinExistence type="predicted"/>
<feature type="region of interest" description="Disordered" evidence="1">
    <location>
        <begin position="154"/>
        <end position="284"/>
    </location>
</feature>
<reference evidence="2 3" key="1">
    <citation type="submission" date="2015-07" db="EMBL/GenBank/DDBJ databases">
        <title>The genome of Dufourea novaeangliae.</title>
        <authorList>
            <person name="Pan H."/>
            <person name="Kapheim K."/>
        </authorList>
    </citation>
    <scope>NUCLEOTIDE SEQUENCE [LARGE SCALE GENOMIC DNA]</scope>
    <source>
        <strain evidence="2">0120121106</strain>
        <tissue evidence="2">Whole body</tissue>
    </source>
</reference>
<feature type="region of interest" description="Disordered" evidence="1">
    <location>
        <begin position="1"/>
        <end position="32"/>
    </location>
</feature>
<feature type="compositionally biased region" description="Basic and acidic residues" evidence="1">
    <location>
        <begin position="1"/>
        <end position="23"/>
    </location>
</feature>
<organism evidence="2 3">
    <name type="scientific">Dufourea novaeangliae</name>
    <name type="common">Sweat bee</name>
    <dbReference type="NCBI Taxonomy" id="178035"/>
    <lineage>
        <taxon>Eukaryota</taxon>
        <taxon>Metazoa</taxon>
        <taxon>Ecdysozoa</taxon>
        <taxon>Arthropoda</taxon>
        <taxon>Hexapoda</taxon>
        <taxon>Insecta</taxon>
        <taxon>Pterygota</taxon>
        <taxon>Neoptera</taxon>
        <taxon>Endopterygota</taxon>
        <taxon>Hymenoptera</taxon>
        <taxon>Apocrita</taxon>
        <taxon>Aculeata</taxon>
        <taxon>Apoidea</taxon>
        <taxon>Anthophila</taxon>
        <taxon>Halictidae</taxon>
        <taxon>Rophitinae</taxon>
        <taxon>Dufourea</taxon>
    </lineage>
</organism>
<keyword evidence="3" id="KW-1185">Reference proteome</keyword>
<feature type="compositionally biased region" description="Polar residues" evidence="1">
    <location>
        <begin position="421"/>
        <end position="432"/>
    </location>
</feature>
<name>A0A154P7F2_DUFNO</name>
<feature type="compositionally biased region" description="Basic and acidic residues" evidence="1">
    <location>
        <begin position="439"/>
        <end position="450"/>
    </location>
</feature>
<feature type="compositionally biased region" description="Basic and acidic residues" evidence="1">
    <location>
        <begin position="244"/>
        <end position="260"/>
    </location>
</feature>
<dbReference type="OrthoDB" id="7615648at2759"/>
<sequence>MEHSYRRDKPRREYQRPEPDRRIGGGPKSQVRHCPSCFHPLEGLKHSSGIPRCSNNVYEVLNTYENDYLMHPRNQTANTLQNDDLYTGHVTSKPHHYSRMRHPSGHRRQRRNDQQVLMRDTAADSYCPLFMENGCRRDLHKLYCEIMSEAVEDSDIESEIQTRTTKDWRNSRQHGKNEPEDKNIRQWRNRDQENLRRMKLDLDVSRDDGRKYGDPGMDDLEEKRPKMKLCNDSLLGTMMSDNSDYTKERESQRQETETLHSQRRRKDSTVRKSVECKGEDESTNREEIKDDARCEIVVKDDEQETVIRKNIYAGGDLNLCATKSQILGLIDKALSNGFGSSTDQAKSVDSNRTLTKEIYIEIRRALQGDFCESLEDVLTNRGFSQECIQQLKMLRSEQMNHIRDMFRKLCKLQKLLDSYSPRQSSMSTSQMHPSAVKQRVVEERQQHDEK</sequence>
<dbReference type="Proteomes" id="UP000076502">
    <property type="component" value="Unassembled WGS sequence"/>
</dbReference>
<feature type="compositionally biased region" description="Basic and acidic residues" evidence="1">
    <location>
        <begin position="267"/>
        <end position="284"/>
    </location>
</feature>
<accession>A0A154P7F2</accession>
<feature type="compositionally biased region" description="Basic and acidic residues" evidence="1">
    <location>
        <begin position="164"/>
        <end position="213"/>
    </location>
</feature>
<feature type="region of interest" description="Disordered" evidence="1">
    <location>
        <begin position="421"/>
        <end position="450"/>
    </location>
</feature>
<feature type="region of interest" description="Disordered" evidence="1">
    <location>
        <begin position="92"/>
        <end position="114"/>
    </location>
</feature>
<evidence type="ECO:0000313" key="3">
    <source>
        <dbReference type="Proteomes" id="UP000076502"/>
    </source>
</evidence>